<dbReference type="InterPro" id="IPR001453">
    <property type="entry name" value="MoaB/Mog_dom"/>
</dbReference>
<dbReference type="RefSeq" id="WP_183717717.1">
    <property type="nucleotide sequence ID" value="NZ_JACHGO010000001.1"/>
</dbReference>
<proteinExistence type="inferred from homology"/>
<dbReference type="AlphaFoldDB" id="A0A7W8C0X8"/>
<dbReference type="GO" id="GO:0006777">
    <property type="term" value="P:Mo-molybdopterin cofactor biosynthetic process"/>
    <property type="evidence" value="ECO:0007669"/>
    <property type="project" value="UniProtKB-UniRule"/>
</dbReference>
<dbReference type="PANTHER" id="PTHR10192">
    <property type="entry name" value="MOLYBDOPTERIN BIOSYNTHESIS PROTEIN"/>
    <property type="match status" value="1"/>
</dbReference>
<evidence type="ECO:0000256" key="1">
    <source>
        <dbReference type="ARBA" id="ARBA00002901"/>
    </source>
</evidence>
<sequence>MSFCPPYASPHISGKKDILPLEKALAALLACARPTEQTQLLPLLEAYGRVSAADICASLPQPPFDRAQVDGYALRSADIALANPDFPVTLPVVQYLYAGGGPGDPLLPGQAARITTGAMMPQGADCVMWQEDTTVDSCGVTIRHKLSPGRNCHPCGHDVAVGRSLVRRGDVLHSGTLGLLAGQGHTHTYVYSSPTVSMLSTGDELCPPGHPLPRGGIYNISGTLLGVRLQNLGASVQSMSTCPDNYDKLRRHIETMLGQSHLVITTGGVSWGPRDLISRLAEELAARHGGRMLFRGLHMKPGAMTLGAAVGNSVLLGLSGNPVAAAAAFELLARPLIRKISGRARYGLQRQRGIMRNDFGSCRKDARRLMMARLEGTEVYMRPENESIGQPALWDDCNCFVDIPAGCPPLRRGMEVDVILA</sequence>
<dbReference type="GO" id="GO:0005829">
    <property type="term" value="C:cytosol"/>
    <property type="evidence" value="ECO:0007669"/>
    <property type="project" value="TreeGrafter"/>
</dbReference>
<comment type="pathway">
    <text evidence="4">Cofactor biosynthesis; molybdopterin biosynthesis.</text>
</comment>
<dbReference type="Gene3D" id="2.170.190.11">
    <property type="entry name" value="Molybdopterin biosynthesis moea protein, domain 3"/>
    <property type="match status" value="1"/>
</dbReference>
<dbReference type="Pfam" id="PF03453">
    <property type="entry name" value="MoeA_N"/>
    <property type="match status" value="1"/>
</dbReference>
<gene>
    <name evidence="6" type="ORF">HNQ38_000407</name>
</gene>
<keyword evidence="4" id="KW-0479">Metal-binding</keyword>
<keyword evidence="4 6" id="KW-0808">Transferase</keyword>
<dbReference type="Gene3D" id="3.90.105.10">
    <property type="entry name" value="Molybdopterin biosynthesis moea protein, domain 2"/>
    <property type="match status" value="1"/>
</dbReference>
<keyword evidence="4" id="KW-0460">Magnesium</keyword>
<dbReference type="Proteomes" id="UP000539075">
    <property type="component" value="Unassembled WGS sequence"/>
</dbReference>
<dbReference type="Pfam" id="PF00994">
    <property type="entry name" value="MoCF_biosynth"/>
    <property type="match status" value="1"/>
</dbReference>
<dbReference type="PANTHER" id="PTHR10192:SF5">
    <property type="entry name" value="GEPHYRIN"/>
    <property type="match status" value="1"/>
</dbReference>
<dbReference type="CDD" id="cd00887">
    <property type="entry name" value="MoeA"/>
    <property type="match status" value="1"/>
</dbReference>
<protein>
    <recommendedName>
        <fullName evidence="4">Molybdopterin molybdenumtransferase</fullName>
        <ecNumber evidence="4">2.10.1.1</ecNumber>
    </recommendedName>
</protein>
<dbReference type="UniPathway" id="UPA00344"/>
<dbReference type="EC" id="2.10.1.1" evidence="4"/>
<dbReference type="InterPro" id="IPR038987">
    <property type="entry name" value="MoeA-like"/>
</dbReference>
<evidence type="ECO:0000256" key="3">
    <source>
        <dbReference type="ARBA" id="ARBA00047317"/>
    </source>
</evidence>
<evidence type="ECO:0000313" key="6">
    <source>
        <dbReference type="EMBL" id="MBB5142344.1"/>
    </source>
</evidence>
<dbReference type="SUPFAM" id="SSF63882">
    <property type="entry name" value="MoeA N-terminal region -like"/>
    <property type="match status" value="1"/>
</dbReference>
<accession>A0A7W8C0X8</accession>
<dbReference type="GO" id="GO:0046872">
    <property type="term" value="F:metal ion binding"/>
    <property type="evidence" value="ECO:0007669"/>
    <property type="project" value="UniProtKB-UniRule"/>
</dbReference>
<dbReference type="InterPro" id="IPR036688">
    <property type="entry name" value="MoeA_C_domain_IV_sf"/>
</dbReference>
<dbReference type="InterPro" id="IPR005110">
    <property type="entry name" value="MoeA_linker/N"/>
</dbReference>
<comment type="cofactor">
    <cofactor evidence="4">
        <name>Mg(2+)</name>
        <dbReference type="ChEBI" id="CHEBI:18420"/>
    </cofactor>
</comment>
<dbReference type="EMBL" id="JACHGO010000001">
    <property type="protein sequence ID" value="MBB5142344.1"/>
    <property type="molecule type" value="Genomic_DNA"/>
</dbReference>
<comment type="function">
    <text evidence="1 4">Catalyzes the insertion of molybdate into adenylated molybdopterin with the concomitant release of AMP.</text>
</comment>
<evidence type="ECO:0000256" key="4">
    <source>
        <dbReference type="RuleBase" id="RU365090"/>
    </source>
</evidence>
<dbReference type="SUPFAM" id="SSF53218">
    <property type="entry name" value="Molybdenum cofactor biosynthesis proteins"/>
    <property type="match status" value="1"/>
</dbReference>
<dbReference type="InterPro" id="IPR036425">
    <property type="entry name" value="MoaB/Mog-like_dom_sf"/>
</dbReference>
<dbReference type="Gene3D" id="2.40.340.10">
    <property type="entry name" value="MoeA, C-terminal, domain IV"/>
    <property type="match status" value="1"/>
</dbReference>
<keyword evidence="4" id="KW-0500">Molybdenum</keyword>
<keyword evidence="7" id="KW-1185">Reference proteome</keyword>
<evidence type="ECO:0000313" key="7">
    <source>
        <dbReference type="Proteomes" id="UP000539075"/>
    </source>
</evidence>
<organism evidence="6 7">
    <name type="scientific">Desulfovibrio intestinalis</name>
    <dbReference type="NCBI Taxonomy" id="58621"/>
    <lineage>
        <taxon>Bacteria</taxon>
        <taxon>Pseudomonadati</taxon>
        <taxon>Thermodesulfobacteriota</taxon>
        <taxon>Desulfovibrionia</taxon>
        <taxon>Desulfovibrionales</taxon>
        <taxon>Desulfovibrionaceae</taxon>
        <taxon>Desulfovibrio</taxon>
    </lineage>
</organism>
<reference evidence="6 7" key="1">
    <citation type="submission" date="2020-08" db="EMBL/GenBank/DDBJ databases">
        <title>Genomic Encyclopedia of Type Strains, Phase IV (KMG-IV): sequencing the most valuable type-strain genomes for metagenomic binning, comparative biology and taxonomic classification.</title>
        <authorList>
            <person name="Goeker M."/>
        </authorList>
    </citation>
    <scope>NUCLEOTIDE SEQUENCE [LARGE SCALE GENOMIC DNA]</scope>
    <source>
        <strain evidence="6 7">DSM 11275</strain>
    </source>
</reference>
<comment type="similarity">
    <text evidence="2 4">Belongs to the MoeA family.</text>
</comment>
<evidence type="ECO:0000259" key="5">
    <source>
        <dbReference type="SMART" id="SM00852"/>
    </source>
</evidence>
<evidence type="ECO:0000256" key="2">
    <source>
        <dbReference type="ARBA" id="ARBA00010763"/>
    </source>
</evidence>
<feature type="domain" description="MoaB/Mog" evidence="5">
    <location>
        <begin position="197"/>
        <end position="339"/>
    </location>
</feature>
<dbReference type="InterPro" id="IPR036135">
    <property type="entry name" value="MoeA_linker/N_sf"/>
</dbReference>
<name>A0A7W8C0X8_9BACT</name>
<keyword evidence="4" id="KW-0501">Molybdenum cofactor biosynthesis</keyword>
<comment type="catalytic activity">
    <reaction evidence="3">
        <text>adenylyl-molybdopterin + molybdate = Mo-molybdopterin + AMP + H(+)</text>
        <dbReference type="Rhea" id="RHEA:35047"/>
        <dbReference type="ChEBI" id="CHEBI:15378"/>
        <dbReference type="ChEBI" id="CHEBI:36264"/>
        <dbReference type="ChEBI" id="CHEBI:62727"/>
        <dbReference type="ChEBI" id="CHEBI:71302"/>
        <dbReference type="ChEBI" id="CHEBI:456215"/>
        <dbReference type="EC" id="2.10.1.1"/>
    </reaction>
</comment>
<dbReference type="Gene3D" id="3.40.980.10">
    <property type="entry name" value="MoaB/Mog-like domain"/>
    <property type="match status" value="1"/>
</dbReference>
<dbReference type="SMART" id="SM00852">
    <property type="entry name" value="MoCF_biosynth"/>
    <property type="match status" value="1"/>
</dbReference>
<dbReference type="GO" id="GO:0061599">
    <property type="term" value="F:molybdopterin molybdotransferase activity"/>
    <property type="evidence" value="ECO:0007669"/>
    <property type="project" value="UniProtKB-UniRule"/>
</dbReference>
<comment type="caution">
    <text evidence="6">The sequence shown here is derived from an EMBL/GenBank/DDBJ whole genome shotgun (WGS) entry which is preliminary data.</text>
</comment>